<dbReference type="Proteomes" id="UP001459277">
    <property type="component" value="Unassembled WGS sequence"/>
</dbReference>
<protein>
    <submittedName>
        <fullName evidence="2">Uncharacterized protein</fullName>
    </submittedName>
</protein>
<accession>A0AAW2CUT9</accession>
<sequence>MEGFSGSSIPSSSALPWQSESGLFSKPKTGQAIDYKLAALKHKYARLEALKNQQGKEGEKSELTLDVLLSSKLEKRNTALLKLRSAMLQAQRNQELRDGKKSELPSVSSKVMTENIPTNDQINLIFSTTKQREPVFYNFLATMEKERSRTSN</sequence>
<comment type="caution">
    <text evidence="2">The sequence shown here is derived from an EMBL/GenBank/DDBJ whole genome shotgun (WGS) entry which is preliminary data.</text>
</comment>
<organism evidence="2 3">
    <name type="scientific">Lithocarpus litseifolius</name>
    <dbReference type="NCBI Taxonomy" id="425828"/>
    <lineage>
        <taxon>Eukaryota</taxon>
        <taxon>Viridiplantae</taxon>
        <taxon>Streptophyta</taxon>
        <taxon>Embryophyta</taxon>
        <taxon>Tracheophyta</taxon>
        <taxon>Spermatophyta</taxon>
        <taxon>Magnoliopsida</taxon>
        <taxon>eudicotyledons</taxon>
        <taxon>Gunneridae</taxon>
        <taxon>Pentapetalae</taxon>
        <taxon>rosids</taxon>
        <taxon>fabids</taxon>
        <taxon>Fagales</taxon>
        <taxon>Fagaceae</taxon>
        <taxon>Lithocarpus</taxon>
    </lineage>
</organism>
<dbReference type="EMBL" id="JAZDWU010000005">
    <property type="protein sequence ID" value="KAL0001194.1"/>
    <property type="molecule type" value="Genomic_DNA"/>
</dbReference>
<evidence type="ECO:0000256" key="1">
    <source>
        <dbReference type="SAM" id="MobiDB-lite"/>
    </source>
</evidence>
<feature type="compositionally biased region" description="Low complexity" evidence="1">
    <location>
        <begin position="1"/>
        <end position="13"/>
    </location>
</feature>
<dbReference type="AlphaFoldDB" id="A0AAW2CUT9"/>
<keyword evidence="3" id="KW-1185">Reference proteome</keyword>
<name>A0AAW2CUT9_9ROSI</name>
<reference evidence="2 3" key="1">
    <citation type="submission" date="2024-01" db="EMBL/GenBank/DDBJ databases">
        <title>A telomere-to-telomere, gap-free genome of sweet tea (Lithocarpus litseifolius).</title>
        <authorList>
            <person name="Zhou J."/>
        </authorList>
    </citation>
    <scope>NUCLEOTIDE SEQUENCE [LARGE SCALE GENOMIC DNA]</scope>
    <source>
        <strain evidence="2">Zhou-2022a</strain>
        <tissue evidence="2">Leaf</tissue>
    </source>
</reference>
<proteinExistence type="predicted"/>
<evidence type="ECO:0000313" key="2">
    <source>
        <dbReference type="EMBL" id="KAL0001194.1"/>
    </source>
</evidence>
<evidence type="ECO:0000313" key="3">
    <source>
        <dbReference type="Proteomes" id="UP001459277"/>
    </source>
</evidence>
<feature type="region of interest" description="Disordered" evidence="1">
    <location>
        <begin position="1"/>
        <end position="26"/>
    </location>
</feature>
<gene>
    <name evidence="2" type="ORF">SO802_014975</name>
</gene>